<organism evidence="3 4">
    <name type="scientific">Deinococcus radiophilus</name>
    <dbReference type="NCBI Taxonomy" id="32062"/>
    <lineage>
        <taxon>Bacteria</taxon>
        <taxon>Thermotogati</taxon>
        <taxon>Deinococcota</taxon>
        <taxon>Deinococci</taxon>
        <taxon>Deinococcales</taxon>
        <taxon>Deinococcaceae</taxon>
        <taxon>Deinococcus</taxon>
    </lineage>
</organism>
<protein>
    <submittedName>
        <fullName evidence="3">Serine hydrolase</fullName>
    </submittedName>
</protein>
<accession>A0A431W5S9</accession>
<feature type="domain" description="Beta-lactamase class A catalytic" evidence="2">
    <location>
        <begin position="103"/>
        <end position="353"/>
    </location>
</feature>
<evidence type="ECO:0000256" key="1">
    <source>
        <dbReference type="SAM" id="MobiDB-lite"/>
    </source>
</evidence>
<dbReference type="PANTHER" id="PTHR35333:SF4">
    <property type="entry name" value="SLR0121 PROTEIN"/>
    <property type="match status" value="1"/>
</dbReference>
<name>A0A431W5S9_9DEIO</name>
<dbReference type="OrthoDB" id="57465at2"/>
<keyword evidence="4" id="KW-1185">Reference proteome</keyword>
<reference evidence="3 4" key="1">
    <citation type="submission" date="2018-12" db="EMBL/GenBank/DDBJ databases">
        <title>Deinococcus radiophilus ATCC 27603 genome sequencing and assembly.</title>
        <authorList>
            <person name="Maclea K.S."/>
            <person name="Maynard C.R."/>
        </authorList>
    </citation>
    <scope>NUCLEOTIDE SEQUENCE [LARGE SCALE GENOMIC DNA]</scope>
    <source>
        <strain evidence="3 4">ATCC 27603</strain>
    </source>
</reference>
<dbReference type="GO" id="GO:0046677">
    <property type="term" value="P:response to antibiotic"/>
    <property type="evidence" value="ECO:0007669"/>
    <property type="project" value="InterPro"/>
</dbReference>
<sequence length="425" mass="46956">MPLNWPSKAGPVLLSAGLALCGAWVLGRPAQSEPSQDTVAQVAPPQPEAPALAEMQVSDTAAPGCLDAAPPVAKAPQPPYALSGRLGLWVAEIDPNTLQVLRAVGTNPDSVFPLASTYKQAVLWAVLREFDAGRLSPEERFDVTEENQSLGDFPYDGSNTRALTERMIRYSDNTATDILHRRVGLDTVQALADDLHLCHTRIMLPTKDWWVMQAGLSDTYLAKPDWWQRPDRSELAQAIDAEAQKYNVYELTASTNEYFEGVHQPEDELGSHNVSTPYEFSTLLAQQYLRSGLSERAQRWQDEVARTGHGRASLKAGQVDNIETFYGKGGNGWRLLTYTGYFKTKDGRHVVYSFMQHGSDEWYTMPNTHRAFAWINAAVDEVIGEQKQRPKPQPVPAKQPSDKNDETPGTPVSPPESEAEAQAPS</sequence>
<dbReference type="Pfam" id="PF13354">
    <property type="entry name" value="Beta-lactamase2"/>
    <property type="match status" value="1"/>
</dbReference>
<feature type="region of interest" description="Disordered" evidence="1">
    <location>
        <begin position="383"/>
        <end position="425"/>
    </location>
</feature>
<comment type="caution">
    <text evidence="3">The sequence shown here is derived from an EMBL/GenBank/DDBJ whole genome shotgun (WGS) entry which is preliminary data.</text>
</comment>
<evidence type="ECO:0000313" key="3">
    <source>
        <dbReference type="EMBL" id="RTR30807.1"/>
    </source>
</evidence>
<keyword evidence="3" id="KW-0378">Hydrolase</keyword>
<evidence type="ECO:0000259" key="2">
    <source>
        <dbReference type="Pfam" id="PF13354"/>
    </source>
</evidence>
<dbReference type="PANTHER" id="PTHR35333">
    <property type="entry name" value="BETA-LACTAMASE"/>
    <property type="match status" value="1"/>
</dbReference>
<dbReference type="InterPro" id="IPR012338">
    <property type="entry name" value="Beta-lactam/transpept-like"/>
</dbReference>
<evidence type="ECO:0000313" key="4">
    <source>
        <dbReference type="Proteomes" id="UP000277766"/>
    </source>
</evidence>
<gene>
    <name evidence="3" type="ORF">EJ104_00715</name>
</gene>
<dbReference type="EMBL" id="RXPE01000001">
    <property type="protein sequence ID" value="RTR30807.1"/>
    <property type="molecule type" value="Genomic_DNA"/>
</dbReference>
<dbReference type="GO" id="GO:0030655">
    <property type="term" value="P:beta-lactam antibiotic catabolic process"/>
    <property type="evidence" value="ECO:0007669"/>
    <property type="project" value="InterPro"/>
</dbReference>
<proteinExistence type="predicted"/>
<dbReference type="InterPro" id="IPR045155">
    <property type="entry name" value="Beta-lactam_cat"/>
</dbReference>
<dbReference type="GO" id="GO:0008800">
    <property type="term" value="F:beta-lactamase activity"/>
    <property type="evidence" value="ECO:0007669"/>
    <property type="project" value="InterPro"/>
</dbReference>
<dbReference type="Gene3D" id="3.40.710.10">
    <property type="entry name" value="DD-peptidase/beta-lactamase superfamily"/>
    <property type="match status" value="1"/>
</dbReference>
<dbReference type="AlphaFoldDB" id="A0A431W5S9"/>
<dbReference type="Proteomes" id="UP000277766">
    <property type="component" value="Unassembled WGS sequence"/>
</dbReference>
<dbReference type="RefSeq" id="WP_126350835.1">
    <property type="nucleotide sequence ID" value="NZ_CP086380.1"/>
</dbReference>
<dbReference type="SUPFAM" id="SSF56601">
    <property type="entry name" value="beta-lactamase/transpeptidase-like"/>
    <property type="match status" value="1"/>
</dbReference>
<dbReference type="InterPro" id="IPR000871">
    <property type="entry name" value="Beta-lactam_class-A"/>
</dbReference>